<accession>A0A650ENY4</accession>
<evidence type="ECO:0000256" key="1">
    <source>
        <dbReference type="SAM" id="MobiDB-lite"/>
    </source>
</evidence>
<organism evidence="2">
    <name type="scientific">uncultured Bacillota bacterium</name>
    <dbReference type="NCBI Taxonomy" id="344338"/>
    <lineage>
        <taxon>Bacteria</taxon>
        <taxon>Bacillati</taxon>
        <taxon>Bacillota</taxon>
        <taxon>environmental samples</taxon>
    </lineage>
</organism>
<evidence type="ECO:0000313" key="2">
    <source>
        <dbReference type="EMBL" id="QGT50928.1"/>
    </source>
</evidence>
<protein>
    <submittedName>
        <fullName evidence="2">Uncharacterized protein</fullName>
    </submittedName>
</protein>
<dbReference type="AlphaFoldDB" id="A0A650ENY4"/>
<dbReference type="EMBL" id="MN577573">
    <property type="protein sequence ID" value="QGT50928.1"/>
    <property type="molecule type" value="Genomic_DNA"/>
</dbReference>
<gene>
    <name evidence="2" type="ORF">Firmicute1046_0040</name>
</gene>
<reference evidence="2" key="1">
    <citation type="journal article" date="2020" name="J. ISSAAS">
        <title>Lactobacilli and other gastrointestinal microbiota of Peromyscus leucopus, reservoir host for agents of Lyme disease and other zoonoses in North America.</title>
        <authorList>
            <person name="Milovic A."/>
            <person name="Bassam K."/>
            <person name="Shao H."/>
            <person name="Chatzistamou I."/>
            <person name="Tufts D.M."/>
            <person name="Diuk-Wasser M."/>
            <person name="Barbour A.G."/>
        </authorList>
    </citation>
    <scope>NUCLEOTIDE SEQUENCE</scope>
    <source>
        <strain evidence="2">LL40</strain>
    </source>
</reference>
<feature type="region of interest" description="Disordered" evidence="1">
    <location>
        <begin position="225"/>
        <end position="247"/>
    </location>
</feature>
<name>A0A650ENY4_9FIRM</name>
<proteinExistence type="predicted"/>
<sequence length="247" mass="28124">MTEKENELFYKTQITVFKTNKALIEAIDKLVPTDKRFAPHIHAGAEDKEWRQQVKSRIGIRMVDYSNGTGDKALWAEANLEPVKLKEIRQTLMTHTGNYKYQFTQSKIWGHEVNKDGRSPVTILSIARSDKTADNNGNPIRNSWFVQIQNGTGVAAKNKTGGTYMKANSYQEETKCTIQMSDSDFFAFIENCYTYLCVWELSIGGALLKSYYNWKKTVQDTKELMENNTPPEADNDFDKDYPGSSAA</sequence>